<organism evidence="1 2">
    <name type="scientific">Enterobacter bugandensis</name>
    <dbReference type="NCBI Taxonomy" id="881260"/>
    <lineage>
        <taxon>Bacteria</taxon>
        <taxon>Pseudomonadati</taxon>
        <taxon>Pseudomonadota</taxon>
        <taxon>Gammaproteobacteria</taxon>
        <taxon>Enterobacterales</taxon>
        <taxon>Enterobacteriaceae</taxon>
        <taxon>Enterobacter</taxon>
    </lineage>
</organism>
<proteinExistence type="predicted"/>
<dbReference type="EMBL" id="JAOCAP010000020">
    <property type="protein sequence ID" value="MDH1321203.1"/>
    <property type="molecule type" value="Genomic_DNA"/>
</dbReference>
<comment type="caution">
    <text evidence="1">The sequence shown here is derived from an EMBL/GenBank/DDBJ whole genome shotgun (WGS) entry which is preliminary data.</text>
</comment>
<name>A0AA42PW72_9ENTR</name>
<dbReference type="RefSeq" id="WP_280030368.1">
    <property type="nucleotide sequence ID" value="NZ_JAOCAP010000020.1"/>
</dbReference>
<evidence type="ECO:0000313" key="1">
    <source>
        <dbReference type="EMBL" id="MDH1321203.1"/>
    </source>
</evidence>
<evidence type="ECO:0008006" key="3">
    <source>
        <dbReference type="Google" id="ProtNLM"/>
    </source>
</evidence>
<reference evidence="1" key="1">
    <citation type="submission" date="2022-09" db="EMBL/GenBank/DDBJ databases">
        <title>Intensive care unit water sources are persistently colonized with multi-drug resistant bacteria and are the site of extensive horizontal gene transfer of antibiotic resistance genes.</title>
        <authorList>
            <person name="Diorio-Toth L."/>
        </authorList>
    </citation>
    <scope>NUCLEOTIDE SEQUENCE</scope>
    <source>
        <strain evidence="1">GD03936</strain>
    </source>
</reference>
<sequence length="207" mass="23619">METPVSKIIPSYPFIQYRDDPNVVAFFDAFNEMAQEYLDEINSLSIPYWPSPALSGKLLDWVVEGIYGETRPLLQVSQDAIAKGAYNTIDYNTIPYAGLKNFVPGSTTYVVDDYFRRILTWNFYKDDGVQFNIDWLKRRIARFLRGPNGIDPPVTDTFDISVVPNNGVFTILLPNSNDSVGRFLKDAIEQGIVKLPFIYTYIVDFSN</sequence>
<evidence type="ECO:0000313" key="2">
    <source>
        <dbReference type="Proteomes" id="UP001158416"/>
    </source>
</evidence>
<gene>
    <name evidence="1" type="ORF">N5C39_22805</name>
</gene>
<accession>A0AA42PW72</accession>
<dbReference type="Proteomes" id="UP001158416">
    <property type="component" value="Unassembled WGS sequence"/>
</dbReference>
<dbReference type="AlphaFoldDB" id="A0AA42PW72"/>
<protein>
    <recommendedName>
        <fullName evidence="3">DUF2612 domain-containing protein</fullName>
    </recommendedName>
</protein>